<comment type="caution">
    <text evidence="1">The sequence shown here is derived from an EMBL/GenBank/DDBJ whole genome shotgun (WGS) entry which is preliminary data.</text>
</comment>
<evidence type="ECO:0000313" key="1">
    <source>
        <dbReference type="EMBL" id="KAK1859930.1"/>
    </source>
</evidence>
<evidence type="ECO:0000313" key="2">
    <source>
        <dbReference type="Proteomes" id="UP000798662"/>
    </source>
</evidence>
<dbReference type="Proteomes" id="UP000798662">
    <property type="component" value="Chromosome 1"/>
</dbReference>
<name>A0ACC3BPT9_PYRYE</name>
<gene>
    <name evidence="1" type="ORF">I4F81_002522</name>
</gene>
<proteinExistence type="predicted"/>
<reference evidence="1" key="1">
    <citation type="submission" date="2019-11" db="EMBL/GenBank/DDBJ databases">
        <title>Nori genome reveals adaptations in red seaweeds to the harsh intertidal environment.</title>
        <authorList>
            <person name="Wang D."/>
            <person name="Mao Y."/>
        </authorList>
    </citation>
    <scope>NUCLEOTIDE SEQUENCE</scope>
    <source>
        <tissue evidence="1">Gametophyte</tissue>
    </source>
</reference>
<protein>
    <submittedName>
        <fullName evidence="1">Uncharacterized protein</fullName>
    </submittedName>
</protein>
<sequence>MLPVRKDVLPPSSVPGCTPPQLAKSSLSSPPIAPGGGGGVGLPGSAPATQRVARVSPPPDFYACPPAHPGDGCVPPSPLPLPAIHASPSPPPSFCFPHPLSCFSRLRSLGVPATERTPGPSPPPPPAAAAAARVPAAQRGDTPPTAAVTQGPPSAIDTEGVWPCITTAAATATAARAGKGGATVAVGNTDRPPRRWRWQRQRRRRRPRPAAHFSSPAFPRDSSRGARPPAVR</sequence>
<dbReference type="EMBL" id="CM020618">
    <property type="protein sequence ID" value="KAK1859930.1"/>
    <property type="molecule type" value="Genomic_DNA"/>
</dbReference>
<organism evidence="1 2">
    <name type="scientific">Pyropia yezoensis</name>
    <name type="common">Susabi-nori</name>
    <name type="synonym">Porphyra yezoensis</name>
    <dbReference type="NCBI Taxonomy" id="2788"/>
    <lineage>
        <taxon>Eukaryota</taxon>
        <taxon>Rhodophyta</taxon>
        <taxon>Bangiophyceae</taxon>
        <taxon>Bangiales</taxon>
        <taxon>Bangiaceae</taxon>
        <taxon>Pyropia</taxon>
    </lineage>
</organism>
<accession>A0ACC3BPT9</accession>
<keyword evidence="2" id="KW-1185">Reference proteome</keyword>